<name>A0AA36MSJ8_9DINO</name>
<dbReference type="EMBL" id="CAUJNA010001090">
    <property type="protein sequence ID" value="CAJ1384165.1"/>
    <property type="molecule type" value="Genomic_DNA"/>
</dbReference>
<sequence length="461" mass="52182">MHCVSAKVHASRMGQVTSRCMDRLDTCSKEAETSSVWRAASPTGEITVERSKSSGVMPGRGEEEPGPIPMDRVRSTPGLRGTPYQAPSSPSSQAFVDELRRIEVSADRVVYNLDLHDRLLRRQNLRSYFHMCTEHRRLQVTTSCFAAWRKNKKTNGFAKVIPVAQEGALPELGPIRVFFFDDNLEWFGLESSSGICNLRDLSTGKFVEFAEGQNGFVQERFARHTVVQHSSLWRVVLVKANILDAIEDQEYFASLISKFSAPSDRCVVFMDVNATIVCNDTVQGKGLAVTLLGTMFELLEFRPLEGPVELQCGGLKIRVEKMKTLKGLIKDMTADDHEAYTQFWDEKTCWDFLAQVLQKGEVRWVTGTEPMTVESVRSLFLSYLDRVPTALNSDGITKSWFYVYSQKLEHRHSTVLNSFGVDTRKVTLATVDEEKDVLHIAINHEMWEDRDVKKYADQFVG</sequence>
<protein>
    <submittedName>
        <fullName evidence="2">Uncharacterized protein</fullName>
    </submittedName>
</protein>
<dbReference type="Proteomes" id="UP001178507">
    <property type="component" value="Unassembled WGS sequence"/>
</dbReference>
<accession>A0AA36MSJ8</accession>
<organism evidence="2 3">
    <name type="scientific">Effrenium voratum</name>
    <dbReference type="NCBI Taxonomy" id="2562239"/>
    <lineage>
        <taxon>Eukaryota</taxon>
        <taxon>Sar</taxon>
        <taxon>Alveolata</taxon>
        <taxon>Dinophyceae</taxon>
        <taxon>Suessiales</taxon>
        <taxon>Symbiodiniaceae</taxon>
        <taxon>Effrenium</taxon>
    </lineage>
</organism>
<comment type="caution">
    <text evidence="2">The sequence shown here is derived from an EMBL/GenBank/DDBJ whole genome shotgun (WGS) entry which is preliminary data.</text>
</comment>
<gene>
    <name evidence="2" type="ORF">EVOR1521_LOCUS11080</name>
</gene>
<dbReference type="AlphaFoldDB" id="A0AA36MSJ8"/>
<evidence type="ECO:0000256" key="1">
    <source>
        <dbReference type="SAM" id="MobiDB-lite"/>
    </source>
</evidence>
<reference evidence="2" key="1">
    <citation type="submission" date="2023-08" db="EMBL/GenBank/DDBJ databases">
        <authorList>
            <person name="Chen Y."/>
            <person name="Shah S."/>
            <person name="Dougan E. K."/>
            <person name="Thang M."/>
            <person name="Chan C."/>
        </authorList>
    </citation>
    <scope>NUCLEOTIDE SEQUENCE</scope>
</reference>
<feature type="region of interest" description="Disordered" evidence="1">
    <location>
        <begin position="48"/>
        <end position="92"/>
    </location>
</feature>
<proteinExistence type="predicted"/>
<evidence type="ECO:0000313" key="2">
    <source>
        <dbReference type="EMBL" id="CAJ1384165.1"/>
    </source>
</evidence>
<keyword evidence="3" id="KW-1185">Reference proteome</keyword>
<evidence type="ECO:0000313" key="3">
    <source>
        <dbReference type="Proteomes" id="UP001178507"/>
    </source>
</evidence>